<evidence type="ECO:0000256" key="2">
    <source>
        <dbReference type="ARBA" id="ARBA00001966"/>
    </source>
</evidence>
<dbReference type="OrthoDB" id="9059at2157"/>
<protein>
    <submittedName>
        <fullName evidence="7">NADPH-dependent FMN reductase</fullName>
    </submittedName>
</protein>
<comment type="cofactor">
    <cofactor evidence="1">
        <name>FMN</name>
        <dbReference type="ChEBI" id="CHEBI:58210"/>
    </cofactor>
</comment>
<keyword evidence="8" id="KW-1185">Reference proteome</keyword>
<dbReference type="Pfam" id="PF03358">
    <property type="entry name" value="FMN_red"/>
    <property type="match status" value="1"/>
</dbReference>
<name>A0A498H1Y0_9EURY</name>
<proteinExistence type="inferred from homology"/>
<comment type="cofactor">
    <cofactor evidence="2">
        <name>[4Fe-4S] cluster</name>
        <dbReference type="ChEBI" id="CHEBI:49883"/>
    </cofactor>
</comment>
<feature type="domain" description="NADPH-dependent FMN reductase-like" evidence="6">
    <location>
        <begin position="1"/>
        <end position="146"/>
    </location>
</feature>
<reference evidence="7 8" key="1">
    <citation type="journal article" date="2015" name="Int. J. Syst. Evol. Microbiol.">
        <title>Methanoculleus taiwanensis sp. nov., a methanogen isolated from deep marine sediment at the deformation front area near Taiwan.</title>
        <authorList>
            <person name="Weng C.Y."/>
            <person name="Chen S.C."/>
            <person name="Lai M.C."/>
            <person name="Wu S.Y."/>
            <person name="Lin S."/>
            <person name="Yang T.F."/>
            <person name="Chen P.C."/>
        </authorList>
    </citation>
    <scope>NUCLEOTIDE SEQUENCE [LARGE SCALE GENOMIC DNA]</scope>
    <source>
        <strain evidence="7 8">CYW4</strain>
    </source>
</reference>
<dbReference type="InterPro" id="IPR051796">
    <property type="entry name" value="ISF_SsuE-like"/>
</dbReference>
<evidence type="ECO:0000256" key="4">
    <source>
        <dbReference type="ARBA" id="ARBA00022643"/>
    </source>
</evidence>
<gene>
    <name evidence="7" type="ORF">ABH15_09790</name>
</gene>
<evidence type="ECO:0000256" key="5">
    <source>
        <dbReference type="ARBA" id="ARBA00038292"/>
    </source>
</evidence>
<keyword evidence="3" id="KW-0285">Flavoprotein</keyword>
<dbReference type="InterPro" id="IPR029039">
    <property type="entry name" value="Flavoprotein-like_sf"/>
</dbReference>
<comment type="caution">
    <text evidence="7">The sequence shown here is derived from an EMBL/GenBank/DDBJ whole genome shotgun (WGS) entry which is preliminary data.</text>
</comment>
<dbReference type="Gene3D" id="3.40.50.360">
    <property type="match status" value="1"/>
</dbReference>
<sequence>MRVLVIMGSPRKGNTYRAAQTIEAAMRSLGEVEFEYLMLKDANLAQCLGCFLCFEKGEERCPRKDDAPSIEQKMHDAEGVIFASPVYGMNVSGLMKVFIDRLSYIFHRPRFFDKKALLLATAGALGEKDVLDYLNLVATVWGFEVAGRAGIVTSPVISARQTQKNEQTLRDAARVFYEALNRKTRASPGLRDVIIFHGQRGTFDELRNHSPVDYAYWDEMGWLAPGKRYFVDVPVNPVYDAVGRVIEWQTRRQIRRSLAETG</sequence>
<evidence type="ECO:0000256" key="3">
    <source>
        <dbReference type="ARBA" id="ARBA00022630"/>
    </source>
</evidence>
<dbReference type="EMBL" id="LHQS01000002">
    <property type="protein sequence ID" value="RXE56375.1"/>
    <property type="molecule type" value="Genomic_DNA"/>
</dbReference>
<evidence type="ECO:0000313" key="7">
    <source>
        <dbReference type="EMBL" id="RXE56375.1"/>
    </source>
</evidence>
<evidence type="ECO:0000259" key="6">
    <source>
        <dbReference type="Pfam" id="PF03358"/>
    </source>
</evidence>
<dbReference type="GO" id="GO:0016491">
    <property type="term" value="F:oxidoreductase activity"/>
    <property type="evidence" value="ECO:0007669"/>
    <property type="project" value="InterPro"/>
</dbReference>
<evidence type="ECO:0000313" key="8">
    <source>
        <dbReference type="Proteomes" id="UP000290932"/>
    </source>
</evidence>
<evidence type="ECO:0000256" key="1">
    <source>
        <dbReference type="ARBA" id="ARBA00001917"/>
    </source>
</evidence>
<accession>A0A498H1Y0</accession>
<comment type="similarity">
    <text evidence="5">Belongs to the SsuE family. Isf subfamily.</text>
</comment>
<dbReference type="RefSeq" id="WP_128694159.1">
    <property type="nucleotide sequence ID" value="NZ_LHQS01000002.1"/>
</dbReference>
<organism evidence="7 8">
    <name type="scientific">Methanoculleus taiwanensis</name>
    <dbReference type="NCBI Taxonomy" id="1550565"/>
    <lineage>
        <taxon>Archaea</taxon>
        <taxon>Methanobacteriati</taxon>
        <taxon>Methanobacteriota</taxon>
        <taxon>Stenosarchaea group</taxon>
        <taxon>Methanomicrobia</taxon>
        <taxon>Methanomicrobiales</taxon>
        <taxon>Methanomicrobiaceae</taxon>
        <taxon>Methanoculleus</taxon>
    </lineage>
</organism>
<dbReference type="PANTHER" id="PTHR43278:SF2">
    <property type="entry name" value="IRON-SULFUR FLAVOPROTEIN"/>
    <property type="match status" value="1"/>
</dbReference>
<dbReference type="SUPFAM" id="SSF52218">
    <property type="entry name" value="Flavoproteins"/>
    <property type="match status" value="1"/>
</dbReference>
<dbReference type="PANTHER" id="PTHR43278">
    <property type="entry name" value="NAD(P)H-DEPENDENT FMN-CONTAINING OXIDOREDUCTASE YWQN-RELATED"/>
    <property type="match status" value="1"/>
</dbReference>
<keyword evidence="4" id="KW-0288">FMN</keyword>
<dbReference type="AlphaFoldDB" id="A0A498H1Y0"/>
<dbReference type="InterPro" id="IPR005025">
    <property type="entry name" value="FMN_Rdtase-like_dom"/>
</dbReference>
<dbReference type="Proteomes" id="UP000290932">
    <property type="component" value="Unassembled WGS sequence"/>
</dbReference>